<protein>
    <submittedName>
        <fullName evidence="1">Membrane protein</fullName>
    </submittedName>
</protein>
<dbReference type="EMBL" id="UGOA01000001">
    <property type="protein sequence ID" value="STX43071.1"/>
    <property type="molecule type" value="Genomic_DNA"/>
</dbReference>
<proteinExistence type="predicted"/>
<dbReference type="OrthoDB" id="5651185at2"/>
<keyword evidence="2" id="KW-1185">Reference proteome</keyword>
<gene>
    <name evidence="1" type="ORF">NCTC13292_01936</name>
</gene>
<reference evidence="1 2" key="1">
    <citation type="submission" date="2018-06" db="EMBL/GenBank/DDBJ databases">
        <authorList>
            <consortium name="Pathogen Informatics"/>
            <person name="Doyle S."/>
        </authorList>
    </citation>
    <scope>NUCLEOTIDE SEQUENCE [LARGE SCALE GENOMIC DNA]</scope>
    <source>
        <strain evidence="1 2">NCTC13292</strain>
    </source>
</reference>
<dbReference type="Proteomes" id="UP000254677">
    <property type="component" value="Unassembled WGS sequence"/>
</dbReference>
<dbReference type="RefSeq" id="WP_115221588.1">
    <property type="nucleotide sequence ID" value="NZ_CAXYJE010000002.1"/>
</dbReference>
<name>A0A378J7X3_9GAMM</name>
<evidence type="ECO:0000313" key="2">
    <source>
        <dbReference type="Proteomes" id="UP000254677"/>
    </source>
</evidence>
<accession>A0A378J7X3</accession>
<evidence type="ECO:0000313" key="1">
    <source>
        <dbReference type="EMBL" id="STX43071.1"/>
    </source>
</evidence>
<organism evidence="1 2">
    <name type="scientific">Legionella donaldsonii</name>
    <dbReference type="NCBI Taxonomy" id="45060"/>
    <lineage>
        <taxon>Bacteria</taxon>
        <taxon>Pseudomonadati</taxon>
        <taxon>Pseudomonadota</taxon>
        <taxon>Gammaproteobacteria</taxon>
        <taxon>Legionellales</taxon>
        <taxon>Legionellaceae</taxon>
        <taxon>Legionella</taxon>
    </lineage>
</organism>
<sequence>MGRTEYIDGRLQAIIPLQVKPYSHQAVPTITGSPVTNQAGTVLYGYYGMDYRLPGGDCLRMVANHNKATVQLFLLTTIPEKLQQLPGDRTASLVANAISHVHRYRIRANSYEKPLTDIQTAKYELASQCIANLQQLLPRERDITPDNWGAQEALRGDIIAILDECCAKNRLLANNPIISEGELNRILFDAVKMAQHYEFNRFYQVTRIDQLDFTQYDAEASNSRPSCFVWDSELHIGQDEEALNDTIRVICQLYGLNPAPALTIPANRFKRLALFLRQLWHDSRDWINHSLIQHQPTEIINTNTRLDGLSITRIKPYYHLRGLEQIGYKKLDDLVAAFTKQRIAKLTAASLQEAIALLTNLENGSWVELPDQQVIVRVDNEIVVLPFFVEKHAYYPLPSGEDLFTLSQLSKHHLYLPERINLRIKAFFSRLPTFFFQLYEHLYQLIAYELGNEFIHHIHSGHHLVESKPNTPPPHLISLQHFLSKEGVLANGETLEEFVKTQIATSRYVIARENHPPSPPAYDNPLHRLLGVVRHIAGFFIETNEKNPIVGTLAMAAYAYGAGAVIAPEMLTKLLQKLQLNKLISGIKPTQELGKWMSHGATAEAISAAVTYWQTIVVGGDLDQFFVKAATVLKEDPAEVAIIAALALSLGYGLCNTIPTFKKEKGRFPYFNYAAFGGKGGAALYSTVMHPGEDWLFGSIKWLLKGGLTLAKIVLGPLAEGYHYGYRKGFLSGLKKSWSLMRYNSRQTLAALGDLSLALTTIPLLEIGSLFIHVPFLGLTGLLSKSLAILGNWHLLGQALLDFSDWLTNRNYLPGFRLSPLYGFNISFKPYVKNFWLNNSLNLLRIVTLTPLALLKNLILLPTIDILSFSIRLSLTCLTPIIRQLAYTAGTSLIVAALLWDNTAGHIFRLAAKGVTHSANWLESLAGFAKQGLLAQIQITRRQLHAWAFCKEDGLLHEMHKNNDNDYFMQELMRLEKLEPFPHDTTRCLLEVLLDTDESTQEKKEIDIPLSATQTINEAIHYPPLFTATQFPSSSSGENRTLVTNYL</sequence>
<dbReference type="AlphaFoldDB" id="A0A378J7X3"/>